<keyword evidence="4" id="KW-1185">Reference proteome</keyword>
<dbReference type="AlphaFoldDB" id="A0A6M4X0H2"/>
<dbReference type="EMBL" id="CP049838">
    <property type="protein sequence ID" value="QJT06317.1"/>
    <property type="molecule type" value="Genomic_DNA"/>
</dbReference>
<dbReference type="InterPro" id="IPR045450">
    <property type="entry name" value="VMAP_C"/>
</dbReference>
<protein>
    <submittedName>
        <fullName evidence="3">Trypsin-like peptidase domain-containing protein</fullName>
    </submittedName>
</protein>
<dbReference type="Proteomes" id="UP000502665">
    <property type="component" value="Chromosome"/>
</dbReference>
<accession>A0A6M4X0H2</accession>
<gene>
    <name evidence="3" type="ORF">G9272_43365</name>
</gene>
<dbReference type="SUPFAM" id="SSF50494">
    <property type="entry name" value="Trypsin-like serine proteases"/>
    <property type="match status" value="1"/>
</dbReference>
<organism evidence="3 4">
    <name type="scientific">Streptomyces asoensis</name>
    <dbReference type="NCBI Taxonomy" id="249586"/>
    <lineage>
        <taxon>Bacteria</taxon>
        <taxon>Bacillati</taxon>
        <taxon>Actinomycetota</taxon>
        <taxon>Actinomycetes</taxon>
        <taxon>Kitasatosporales</taxon>
        <taxon>Streptomycetaceae</taxon>
        <taxon>Streptomyces</taxon>
    </lineage>
</organism>
<feature type="domain" description="vWA-MoxR associated protein C-terminal" evidence="2">
    <location>
        <begin position="369"/>
        <end position="628"/>
    </location>
</feature>
<evidence type="ECO:0000259" key="2">
    <source>
        <dbReference type="Pfam" id="PF20028"/>
    </source>
</evidence>
<feature type="domain" description="vWA-MoxR associated protein middle region 7" evidence="1">
    <location>
        <begin position="195"/>
        <end position="341"/>
    </location>
</feature>
<proteinExistence type="predicted"/>
<dbReference type="Pfam" id="PF19968">
    <property type="entry name" value="VMAP-M7"/>
    <property type="match status" value="1"/>
</dbReference>
<reference evidence="3" key="1">
    <citation type="submission" date="2020-03" db="EMBL/GenBank/DDBJ databases">
        <title>Molecular networking-based the target discovery of potent antiproliferative macrolactams: 5/6/7/16 polycyclic ansamycins and glycosylated trienomycin from Streptomyces cacaoi subsp. asoensis.</title>
        <authorList>
            <person name="Liu L.-L."/>
        </authorList>
    </citation>
    <scope>NUCLEOTIDE SEQUENCE [LARGE SCALE GENOMIC DNA]</scope>
    <source>
        <strain evidence="3">H2S5</strain>
    </source>
</reference>
<sequence>MTRMDTGSREVLDLLGGFVVRVSGPGLRGGSGFFAGRGLVVTCAHVVALPPERGGRATAGRAQATWRGGHAEGTVVALPPTHSGEDLWTPPDLAVIQLDEPVPDHPWIPMAAQSPGLGQRLYAAGYSTVYERTPRLGVSAVEYEGPQEFDGTGQVFLQLKNGELAPGKSGGPLLDLERGEVCGVVTTTRRENLDMGGLALDVSTIRAEFPELWQANKAPNPLDTELWRLRAALQHEYAPGGVLSLREEEMLLRSAQRCGLAPAALYWRSVHRDYGEPSGPLDNMADVLREVADAPAMLDGPHPLLMFIRQVADAAPPKGVGPLTRLIGLVAHRLGVSAPPPTAGLSVASSDRVAAISVHLDAQGPDSEHYFLRVWKYPDVNEPPYAVLCDDRPLTLAEAQEQFRAVVPPAVGDLAEISSNVLMEFALPAAKLSAVDVDSWYLSQSWAPVSRQYPVVLRVLDRKLETYPSWTARWRRLRHGCLDGGPATMDWVDCHSDMRPEQFYARLQQRPALSVLALPFSPDATERQHVLETALYAGIPVAVWTRAGCSAQCRLRRTPGQDERATSGADEASGACAGVDFRDAVDAELASSSIGNLPELIMKLRVDAATATSPGHCGENVVLLWDDATRKLPGDGPALRVPQHTAQGGQPS</sequence>
<dbReference type="Pfam" id="PF13365">
    <property type="entry name" value="Trypsin_2"/>
    <property type="match status" value="1"/>
</dbReference>
<evidence type="ECO:0000313" key="4">
    <source>
        <dbReference type="Proteomes" id="UP000502665"/>
    </source>
</evidence>
<dbReference type="InterPro" id="IPR009003">
    <property type="entry name" value="Peptidase_S1_PA"/>
</dbReference>
<dbReference type="InterPro" id="IPR045452">
    <property type="entry name" value="VMAP-M7"/>
</dbReference>
<dbReference type="Gene3D" id="2.40.10.120">
    <property type="match status" value="1"/>
</dbReference>
<name>A0A6M4X0H2_9ACTN</name>
<evidence type="ECO:0000259" key="1">
    <source>
        <dbReference type="Pfam" id="PF19968"/>
    </source>
</evidence>
<dbReference type="Pfam" id="PF20028">
    <property type="entry name" value="VMAP-C"/>
    <property type="match status" value="1"/>
</dbReference>
<evidence type="ECO:0000313" key="3">
    <source>
        <dbReference type="EMBL" id="QJT06317.1"/>
    </source>
</evidence>